<proteinExistence type="predicted"/>
<organism evidence="2 3">
    <name type="scientific">Spirosoma terrae</name>
    <dbReference type="NCBI Taxonomy" id="1968276"/>
    <lineage>
        <taxon>Bacteria</taxon>
        <taxon>Pseudomonadati</taxon>
        <taxon>Bacteroidota</taxon>
        <taxon>Cytophagia</taxon>
        <taxon>Cytophagales</taxon>
        <taxon>Cytophagaceae</taxon>
        <taxon>Spirosoma</taxon>
    </lineage>
</organism>
<evidence type="ECO:0000313" key="3">
    <source>
        <dbReference type="Proteomes" id="UP000474175"/>
    </source>
</evidence>
<evidence type="ECO:0000313" key="2">
    <source>
        <dbReference type="EMBL" id="NDU94573.1"/>
    </source>
</evidence>
<evidence type="ECO:0000256" key="1">
    <source>
        <dbReference type="SAM" id="MobiDB-lite"/>
    </source>
</evidence>
<accession>A0A6L9L733</accession>
<feature type="region of interest" description="Disordered" evidence="1">
    <location>
        <begin position="37"/>
        <end position="59"/>
    </location>
</feature>
<reference evidence="2 3" key="1">
    <citation type="submission" date="2020-02" db="EMBL/GenBank/DDBJ databases">
        <title>Draft genome sequence of two Spirosoma agri KCTC 52727 and Spirosoma terrae KCTC 52035.</title>
        <authorList>
            <person name="Rojas J."/>
            <person name="Ambika Manirajan B."/>
            <person name="Suarez C."/>
            <person name="Ratering S."/>
            <person name="Schnell S."/>
        </authorList>
    </citation>
    <scope>NUCLEOTIDE SEQUENCE [LARGE SCALE GENOMIC DNA]</scope>
    <source>
        <strain evidence="2 3">KCTC 52035</strain>
    </source>
</reference>
<dbReference type="AlphaFoldDB" id="A0A6L9L733"/>
<dbReference type="InterPro" id="IPR021487">
    <property type="entry name" value="DUF3140"/>
</dbReference>
<keyword evidence="3" id="KW-1185">Reference proteome</keyword>
<dbReference type="EMBL" id="JAAFZH010000002">
    <property type="protein sequence ID" value="NDU94573.1"/>
    <property type="molecule type" value="Genomic_DNA"/>
</dbReference>
<dbReference type="PANTHER" id="PTHR40630">
    <property type="entry name" value="POSSIBLE DNA-BINDING PROTEIN"/>
    <property type="match status" value="1"/>
</dbReference>
<dbReference type="PANTHER" id="PTHR40630:SF1">
    <property type="entry name" value="DNA-BINDING PROTEIN"/>
    <property type="match status" value="1"/>
</dbReference>
<name>A0A6L9L733_9BACT</name>
<dbReference type="Pfam" id="PF11338">
    <property type="entry name" value="DUF3140"/>
    <property type="match status" value="1"/>
</dbReference>
<protein>
    <submittedName>
        <fullName evidence="2">DUF3140 domain-containing protein</fullName>
    </submittedName>
</protein>
<dbReference type="Proteomes" id="UP000474175">
    <property type="component" value="Unassembled WGS sequence"/>
</dbReference>
<comment type="caution">
    <text evidence="2">The sequence shown here is derived from an EMBL/GenBank/DDBJ whole genome shotgun (WGS) entry which is preliminary data.</text>
</comment>
<gene>
    <name evidence="2" type="ORF">GK108_06775</name>
</gene>
<sequence length="118" mass="13482">MATTAQHRQTDEEQDIQQEFKHLVNMSASELNEWLKTNESKSVGQKKEGASESIGHQSGEHIMAILEKKAKDVSDDDLHQMKRVVSYIKRHLAQRPDKVDGSNWAYSLKNWGHDPGKK</sequence>
<dbReference type="RefSeq" id="WP_163944794.1">
    <property type="nucleotide sequence ID" value="NZ_JAAFZH010000002.1"/>
</dbReference>